<dbReference type="EMBL" id="JAKKPZ010000034">
    <property type="protein sequence ID" value="KAI1708694.1"/>
    <property type="molecule type" value="Genomic_DNA"/>
</dbReference>
<protein>
    <submittedName>
        <fullName evidence="1">Uncharacterized protein</fullName>
    </submittedName>
</protein>
<evidence type="ECO:0000313" key="2">
    <source>
        <dbReference type="Proteomes" id="UP001201812"/>
    </source>
</evidence>
<keyword evidence="2" id="KW-1185">Reference proteome</keyword>
<evidence type="ECO:0000313" key="1">
    <source>
        <dbReference type="EMBL" id="KAI1708694.1"/>
    </source>
</evidence>
<sequence length="246" mass="28704">MRSCTAWSGLKDDALVGKLRYGYFAYTTESEKELTIFRGCWNPETREPALNGNRNVWTVDLKGSREKMAMFKMSKPDARDDMGCALLPITYDWFPGNIANFGDHTIDTEAKEFGKLVHPKKEYHFAIRSYEETCPVDESKDWITLEFLVLIPKAAVGMRMRVQLQYLLHDEQRLDDHISYEIADNTKIIHIYPVTIRSEDTIRMYQEQSICYLLGDTVRYNDRLLYFETGPIINPLRVMHLLLVFP</sequence>
<accession>A0AAD4MVR0</accession>
<gene>
    <name evidence="1" type="ORF">DdX_11773</name>
</gene>
<proteinExistence type="predicted"/>
<dbReference type="AlphaFoldDB" id="A0AAD4MVR0"/>
<comment type="caution">
    <text evidence="1">The sequence shown here is derived from an EMBL/GenBank/DDBJ whole genome shotgun (WGS) entry which is preliminary data.</text>
</comment>
<dbReference type="Proteomes" id="UP001201812">
    <property type="component" value="Unassembled WGS sequence"/>
</dbReference>
<organism evidence="1 2">
    <name type="scientific">Ditylenchus destructor</name>
    <dbReference type="NCBI Taxonomy" id="166010"/>
    <lineage>
        <taxon>Eukaryota</taxon>
        <taxon>Metazoa</taxon>
        <taxon>Ecdysozoa</taxon>
        <taxon>Nematoda</taxon>
        <taxon>Chromadorea</taxon>
        <taxon>Rhabditida</taxon>
        <taxon>Tylenchina</taxon>
        <taxon>Tylenchomorpha</taxon>
        <taxon>Sphaerularioidea</taxon>
        <taxon>Anguinidae</taxon>
        <taxon>Anguininae</taxon>
        <taxon>Ditylenchus</taxon>
    </lineage>
</organism>
<name>A0AAD4MVR0_9BILA</name>
<reference evidence="1" key="1">
    <citation type="submission" date="2022-01" db="EMBL/GenBank/DDBJ databases">
        <title>Genome Sequence Resource for Two Populations of Ditylenchus destructor, the Migratory Endoparasitic Phytonematode.</title>
        <authorList>
            <person name="Zhang H."/>
            <person name="Lin R."/>
            <person name="Xie B."/>
        </authorList>
    </citation>
    <scope>NUCLEOTIDE SEQUENCE</scope>
    <source>
        <strain evidence="1">BazhouSP</strain>
    </source>
</reference>